<gene>
    <name evidence="1" type="ORF">ISN45_At02g002560</name>
</gene>
<reference evidence="1 2" key="1">
    <citation type="submission" date="2020-12" db="EMBL/GenBank/DDBJ databases">
        <title>Concerted genomic and epigenomic changes stabilize Arabidopsis allopolyploids.</title>
        <authorList>
            <person name="Chen Z."/>
        </authorList>
    </citation>
    <scope>NUCLEOTIDE SEQUENCE [LARGE SCALE GENOMIC DNA]</scope>
    <source>
        <strain evidence="1">Allo738</strain>
        <tissue evidence="1">Leaf</tissue>
    </source>
</reference>
<accession>A0A8T2FI13</accession>
<dbReference type="EMBL" id="JAEFBK010000002">
    <property type="protein sequence ID" value="KAG7635757.1"/>
    <property type="molecule type" value="Genomic_DNA"/>
</dbReference>
<sequence>LSSWIRRPIQREKRWDENCMKIKIGPNSVPIFCDRSSKD</sequence>
<proteinExistence type="predicted"/>
<dbReference type="Proteomes" id="UP000694240">
    <property type="component" value="Chromosome 2"/>
</dbReference>
<evidence type="ECO:0000313" key="2">
    <source>
        <dbReference type="Proteomes" id="UP000694240"/>
    </source>
</evidence>
<evidence type="ECO:0000313" key="1">
    <source>
        <dbReference type="EMBL" id="KAG7635757.1"/>
    </source>
</evidence>
<comment type="caution">
    <text evidence="1">The sequence shown here is derived from an EMBL/GenBank/DDBJ whole genome shotgun (WGS) entry which is preliminary data.</text>
</comment>
<keyword evidence="2" id="KW-1185">Reference proteome</keyword>
<name>A0A8T2FI13_9BRAS</name>
<protein>
    <submittedName>
        <fullName evidence="1">Uncharacterized protein</fullName>
    </submittedName>
</protein>
<organism evidence="1 2">
    <name type="scientific">Arabidopsis thaliana x Arabidopsis arenosa</name>
    <dbReference type="NCBI Taxonomy" id="1240361"/>
    <lineage>
        <taxon>Eukaryota</taxon>
        <taxon>Viridiplantae</taxon>
        <taxon>Streptophyta</taxon>
        <taxon>Embryophyta</taxon>
        <taxon>Tracheophyta</taxon>
        <taxon>Spermatophyta</taxon>
        <taxon>Magnoliopsida</taxon>
        <taxon>eudicotyledons</taxon>
        <taxon>Gunneridae</taxon>
        <taxon>Pentapetalae</taxon>
        <taxon>rosids</taxon>
        <taxon>malvids</taxon>
        <taxon>Brassicales</taxon>
        <taxon>Brassicaceae</taxon>
        <taxon>Camelineae</taxon>
        <taxon>Arabidopsis</taxon>
    </lineage>
</organism>
<dbReference type="AlphaFoldDB" id="A0A8T2FI13"/>
<feature type="non-terminal residue" evidence="1">
    <location>
        <position position="1"/>
    </location>
</feature>